<keyword evidence="6" id="KW-1185">Reference proteome</keyword>
<keyword evidence="2 5" id="KW-0645">Protease</keyword>
<dbReference type="AlphaFoldDB" id="A0A2N5XR30"/>
<feature type="domain" description="Prohead serine protease" evidence="4">
    <location>
        <begin position="23"/>
        <end position="158"/>
    </location>
</feature>
<comment type="caution">
    <text evidence="5">The sequence shown here is derived from an EMBL/GenBank/DDBJ whole genome shotgun (WGS) entry which is preliminary data.</text>
</comment>
<dbReference type="InterPro" id="IPR054613">
    <property type="entry name" value="Peptidase_S78_dom"/>
</dbReference>
<dbReference type="GO" id="GO:0006508">
    <property type="term" value="P:proteolysis"/>
    <property type="evidence" value="ECO:0007669"/>
    <property type="project" value="UniProtKB-KW"/>
</dbReference>
<dbReference type="NCBIfam" id="TIGR01543">
    <property type="entry name" value="proheadase_HK97"/>
    <property type="match status" value="1"/>
</dbReference>
<dbReference type="EMBL" id="PKUQ01000022">
    <property type="protein sequence ID" value="PLW76963.1"/>
    <property type="molecule type" value="Genomic_DNA"/>
</dbReference>
<dbReference type="OrthoDB" id="9804926at2"/>
<dbReference type="RefSeq" id="WP_101534252.1">
    <property type="nucleotide sequence ID" value="NZ_PKUQ01000022.1"/>
</dbReference>
<keyword evidence="3" id="KW-0378">Hydrolase</keyword>
<evidence type="ECO:0000259" key="4">
    <source>
        <dbReference type="Pfam" id="PF04586"/>
    </source>
</evidence>
<evidence type="ECO:0000256" key="3">
    <source>
        <dbReference type="ARBA" id="ARBA00022801"/>
    </source>
</evidence>
<protein>
    <submittedName>
        <fullName evidence="5">HK97 family phage prohead protease</fullName>
    </submittedName>
</protein>
<evidence type="ECO:0000256" key="1">
    <source>
        <dbReference type="ARBA" id="ARBA00022612"/>
    </source>
</evidence>
<dbReference type="Proteomes" id="UP000234881">
    <property type="component" value="Unassembled WGS sequence"/>
</dbReference>
<sequence>MDRDHALRREMKAMSATLSSVGKDGLFEGYACLFDKEDLGHDLIRPGAFSKSLKQRGQQGIKLLYQHDPAQPIGQWLSIREDAKGLFVRGQLALDVEKAREIHSMMKAGILDGLSIGFRTVRGHSDKKAGVRYLVELDLWEISIVTFPMQPDARISSIKAEGGRRAVTPAFNPPFSKRELERKLMHDAGLTRSQARGLLTRGFSGLTGMQDAASSRPIHPLTSLHRLTNTLHQATRTLGSGT</sequence>
<dbReference type="Pfam" id="PF04586">
    <property type="entry name" value="Peptidase_S78"/>
    <property type="match status" value="1"/>
</dbReference>
<dbReference type="InterPro" id="IPR006433">
    <property type="entry name" value="Prohead_protease"/>
</dbReference>
<proteinExistence type="predicted"/>
<dbReference type="GO" id="GO:0008233">
    <property type="term" value="F:peptidase activity"/>
    <property type="evidence" value="ECO:0007669"/>
    <property type="project" value="UniProtKB-KW"/>
</dbReference>
<reference evidence="5 6" key="1">
    <citation type="submission" date="2018-01" db="EMBL/GenBank/DDBJ databases">
        <title>The draft genome sequence of Cohaesibacter sp. H1304.</title>
        <authorList>
            <person name="Wang N.-N."/>
            <person name="Du Z.-J."/>
        </authorList>
    </citation>
    <scope>NUCLEOTIDE SEQUENCE [LARGE SCALE GENOMIC DNA]</scope>
    <source>
        <strain evidence="5 6">H1304</strain>
    </source>
</reference>
<keyword evidence="1" id="KW-1188">Viral release from host cell</keyword>
<dbReference type="SUPFAM" id="SSF50789">
    <property type="entry name" value="Herpes virus serine proteinase, assemblin"/>
    <property type="match status" value="1"/>
</dbReference>
<accession>A0A2N5XR30</accession>
<name>A0A2N5XR30_9HYPH</name>
<evidence type="ECO:0000256" key="2">
    <source>
        <dbReference type="ARBA" id="ARBA00022670"/>
    </source>
</evidence>
<evidence type="ECO:0000313" key="5">
    <source>
        <dbReference type="EMBL" id="PLW76963.1"/>
    </source>
</evidence>
<evidence type="ECO:0000313" key="6">
    <source>
        <dbReference type="Proteomes" id="UP000234881"/>
    </source>
</evidence>
<gene>
    <name evidence="5" type="ORF">C0081_13030</name>
</gene>
<organism evidence="5 6">
    <name type="scientific">Cohaesibacter celericrescens</name>
    <dbReference type="NCBI Taxonomy" id="2067669"/>
    <lineage>
        <taxon>Bacteria</taxon>
        <taxon>Pseudomonadati</taxon>
        <taxon>Pseudomonadota</taxon>
        <taxon>Alphaproteobacteria</taxon>
        <taxon>Hyphomicrobiales</taxon>
        <taxon>Cohaesibacteraceae</taxon>
    </lineage>
</organism>